<dbReference type="GeneID" id="25270808"/>
<dbReference type="InterPro" id="IPR038718">
    <property type="entry name" value="SNF2-like_sf"/>
</dbReference>
<evidence type="ECO:0000256" key="2">
    <source>
        <dbReference type="SAM" id="MobiDB-lite"/>
    </source>
</evidence>
<dbReference type="CDD" id="cd18793">
    <property type="entry name" value="SF2_C_SNF"/>
    <property type="match status" value="1"/>
</dbReference>
<feature type="domain" description="Helicase C-terminal" evidence="4">
    <location>
        <begin position="537"/>
        <end position="713"/>
    </location>
</feature>
<dbReference type="GO" id="GO:0016787">
    <property type="term" value="F:hydrolase activity"/>
    <property type="evidence" value="ECO:0007669"/>
    <property type="project" value="UniProtKB-KW"/>
</dbReference>
<evidence type="ECO:0000313" key="6">
    <source>
        <dbReference type="Proteomes" id="UP000018050"/>
    </source>
</evidence>
<feature type="region of interest" description="Disordered" evidence="2">
    <location>
        <begin position="284"/>
        <end position="379"/>
    </location>
</feature>
<feature type="domain" description="Helicase ATP-binding" evidence="3">
    <location>
        <begin position="187"/>
        <end position="442"/>
    </location>
</feature>
<reference evidence="5" key="2">
    <citation type="submission" date="2013-10" db="EMBL/GenBank/DDBJ databases">
        <authorList>
            <person name="Aslett M."/>
        </authorList>
    </citation>
    <scope>NUCLEOTIDE SEQUENCE</scope>
    <source>
        <strain evidence="5">Houghton</strain>
    </source>
</reference>
<feature type="region of interest" description="Disordered" evidence="2">
    <location>
        <begin position="823"/>
        <end position="877"/>
    </location>
</feature>
<feature type="compositionally biased region" description="Low complexity" evidence="2">
    <location>
        <begin position="342"/>
        <end position="369"/>
    </location>
</feature>
<accession>U6GCG5</accession>
<dbReference type="OMA" id="EFQFRES"/>
<evidence type="ECO:0000259" key="4">
    <source>
        <dbReference type="PROSITE" id="PS51194"/>
    </source>
</evidence>
<dbReference type="Pfam" id="PF00176">
    <property type="entry name" value="SNF2-rel_dom"/>
    <property type="match status" value="2"/>
</dbReference>
<dbReference type="AlphaFoldDB" id="U6GCG5"/>
<organism evidence="5 6">
    <name type="scientific">Eimeria acervulina</name>
    <name type="common">Coccidian parasite</name>
    <dbReference type="NCBI Taxonomy" id="5801"/>
    <lineage>
        <taxon>Eukaryota</taxon>
        <taxon>Sar</taxon>
        <taxon>Alveolata</taxon>
        <taxon>Apicomplexa</taxon>
        <taxon>Conoidasida</taxon>
        <taxon>Coccidia</taxon>
        <taxon>Eucoccidiorida</taxon>
        <taxon>Eimeriorina</taxon>
        <taxon>Eimeriidae</taxon>
        <taxon>Eimeria</taxon>
    </lineage>
</organism>
<reference evidence="5" key="1">
    <citation type="submission" date="2013-10" db="EMBL/GenBank/DDBJ databases">
        <title>Genomic analysis of the causative agents of coccidiosis in chickens.</title>
        <authorList>
            <person name="Reid A.J."/>
            <person name="Blake D."/>
            <person name="Billington K."/>
            <person name="Browne H."/>
            <person name="Dunn M."/>
            <person name="Hung S."/>
            <person name="Kawahara F."/>
            <person name="Miranda-Saavedra D."/>
            <person name="Mourier T."/>
            <person name="Nagra H."/>
            <person name="Otto T.D."/>
            <person name="Rawlings N."/>
            <person name="Sanchez A."/>
            <person name="Sanders M."/>
            <person name="Subramaniam C."/>
            <person name="Tay Y."/>
            <person name="Dear P."/>
            <person name="Doerig C."/>
            <person name="Gruber A."/>
            <person name="Parkinson J."/>
            <person name="Shirley M."/>
            <person name="Wan K.L."/>
            <person name="Berriman M."/>
            <person name="Tomley F."/>
            <person name="Pain A."/>
        </authorList>
    </citation>
    <scope>NUCLEOTIDE SEQUENCE</scope>
    <source>
        <strain evidence="5">Houghton</strain>
    </source>
</reference>
<dbReference type="OrthoDB" id="5857104at2759"/>
<feature type="compositionally biased region" description="Low complexity" evidence="2">
    <location>
        <begin position="58"/>
        <end position="74"/>
    </location>
</feature>
<dbReference type="InterPro" id="IPR001650">
    <property type="entry name" value="Helicase_C-like"/>
</dbReference>
<dbReference type="Proteomes" id="UP000018050">
    <property type="component" value="Unassembled WGS sequence"/>
</dbReference>
<name>U6GCG5_EIMAC</name>
<dbReference type="SMART" id="SM00487">
    <property type="entry name" value="DEXDc"/>
    <property type="match status" value="1"/>
</dbReference>
<dbReference type="GO" id="GO:0005524">
    <property type="term" value="F:ATP binding"/>
    <property type="evidence" value="ECO:0007669"/>
    <property type="project" value="InterPro"/>
</dbReference>
<dbReference type="PROSITE" id="PS51192">
    <property type="entry name" value="HELICASE_ATP_BIND_1"/>
    <property type="match status" value="1"/>
</dbReference>
<evidence type="ECO:0000256" key="1">
    <source>
        <dbReference type="ARBA" id="ARBA00022801"/>
    </source>
</evidence>
<keyword evidence="1" id="KW-0378">Hydrolase</keyword>
<evidence type="ECO:0000259" key="3">
    <source>
        <dbReference type="PROSITE" id="PS51192"/>
    </source>
</evidence>
<feature type="compositionally biased region" description="Acidic residues" evidence="2">
    <location>
        <begin position="127"/>
        <end position="138"/>
    </location>
</feature>
<keyword evidence="6" id="KW-1185">Reference proteome</keyword>
<dbReference type="SUPFAM" id="SSF52540">
    <property type="entry name" value="P-loop containing nucleoside triphosphate hydrolases"/>
    <property type="match status" value="2"/>
</dbReference>
<dbReference type="InterPro" id="IPR014001">
    <property type="entry name" value="Helicase_ATP-bd"/>
</dbReference>
<gene>
    <name evidence="5" type="ORF">EAH_00027380</name>
</gene>
<protein>
    <submittedName>
        <fullName evidence="5">SWI/SNF-related matrix-associated actin-dependent regulator of chromatin, putative</fullName>
    </submittedName>
</protein>
<dbReference type="Gene3D" id="3.40.50.300">
    <property type="entry name" value="P-loop containing nucleotide triphosphate hydrolases"/>
    <property type="match status" value="2"/>
</dbReference>
<dbReference type="Pfam" id="PF00271">
    <property type="entry name" value="Helicase_C"/>
    <property type="match status" value="1"/>
</dbReference>
<dbReference type="RefSeq" id="XP_013251872.1">
    <property type="nucleotide sequence ID" value="XM_013396418.1"/>
</dbReference>
<dbReference type="PROSITE" id="PS51194">
    <property type="entry name" value="HELICASE_CTER"/>
    <property type="match status" value="1"/>
</dbReference>
<dbReference type="Gene3D" id="3.40.50.10810">
    <property type="entry name" value="Tandem AAA-ATPase domain"/>
    <property type="match status" value="3"/>
</dbReference>
<evidence type="ECO:0000313" key="5">
    <source>
        <dbReference type="EMBL" id="CDI77835.1"/>
    </source>
</evidence>
<feature type="compositionally biased region" description="Acidic residues" evidence="2">
    <location>
        <begin position="85"/>
        <end position="100"/>
    </location>
</feature>
<dbReference type="EMBL" id="HG670749">
    <property type="protein sequence ID" value="CDI77835.1"/>
    <property type="molecule type" value="Genomic_DNA"/>
</dbReference>
<proteinExistence type="predicted"/>
<dbReference type="PANTHER" id="PTHR10799">
    <property type="entry name" value="SNF2/RAD54 HELICASE FAMILY"/>
    <property type="match status" value="1"/>
</dbReference>
<feature type="compositionally biased region" description="Acidic residues" evidence="2">
    <location>
        <begin position="327"/>
        <end position="341"/>
    </location>
</feature>
<sequence>MAGMSGKAQGGEGGSSKAKSGKLLLLLQHGERFLDLICSGRYDPSRDVGEQLRELQQLQQQQQVLLQQQQQQRQQRQRRRQQQQEELEGEEELEQQDDSQEQEKNSSSSSSSSSRRRRGGRWTSSVADEEGEEDEDGECGAAAGAAGAAGVPVSAASAAAAAAEVCVPSCVLLPPKPHQVEGLRWLARLHAKGLSGLLADEMGLGKTYQTIAFLGYLQEYKHIQGPHLILAPKSTIGNWMAELRRFCPSLGAVKILGEKEKRKRLLHHLLFACKLVKETQQQYQSRKQQQQRQSAAAAAARSRAQSPLLERNSSNSSGSSSKQQQREDEEPAEEDDGDEEASQQQHQHHQQPQQQEKEQQQQQQQQQQQEGEEEEPVPETVSVVVASYEMLMAEKNILGQIEWQYIIIDEAHRIKNEAGKLATTVRQFSSKYRLLLTGTPLQVGLRAAAAAAAATAAAAAAAAADSRLNNLRELWALLHFLLPQLFESGEDFLSLFDLNAATDEEGVALTQQQIEERNLAIVNRLHRILRPFMLRRVKKDVLQEMPPKKEVICFVPLSAMQRTLYRDLLTKNVAALQGGEGCGKSQLRNLAVQLRKACNHPYLFEGYEPEGEDPFGEHVILNSGKLRFCDCLLQRLIAGGTNLTAADTVIIYDSDWNPQADLQAMDRAHRIGQQRAVNVYRLIHEHTVEEKVLERANLKLQLDTAVIQQGRLHEGRQRQPEMSASALLKMVQFGAEHIFKPAQQNELTEEELDAILARGQERTEQMHAMLQQQVRRSLLDFSSSSSSSSSSLYEADDLCYPEERKAADREAWAAIAQEQLAASAERDSRRRLRGSYKDAAAAAAAEQQQQQQQQNNKERSKPAHIPRIPKLPTMQVR</sequence>
<dbReference type="InterPro" id="IPR027417">
    <property type="entry name" value="P-loop_NTPase"/>
</dbReference>
<dbReference type="InterPro" id="IPR049730">
    <property type="entry name" value="SNF2/RAD54-like_C"/>
</dbReference>
<dbReference type="InterPro" id="IPR000330">
    <property type="entry name" value="SNF2_N"/>
</dbReference>
<dbReference type="VEuPathDB" id="ToxoDB:EAH_00027380"/>
<feature type="compositionally biased region" description="Low complexity" evidence="2">
    <location>
        <begin position="839"/>
        <end position="854"/>
    </location>
</feature>
<feature type="region of interest" description="Disordered" evidence="2">
    <location>
        <begin position="58"/>
        <end position="140"/>
    </location>
</feature>
<feature type="compositionally biased region" description="Low complexity" evidence="2">
    <location>
        <begin position="284"/>
        <end position="323"/>
    </location>
</feature>